<feature type="region of interest" description="Disordered" evidence="1">
    <location>
        <begin position="30"/>
        <end position="62"/>
    </location>
</feature>
<evidence type="ECO:0000256" key="1">
    <source>
        <dbReference type="SAM" id="MobiDB-lite"/>
    </source>
</evidence>
<protein>
    <submittedName>
        <fullName evidence="2">Uncharacterized protein</fullName>
    </submittedName>
</protein>
<name>A0AAP0MEB0_9ROSI</name>
<evidence type="ECO:0000313" key="2">
    <source>
        <dbReference type="EMBL" id="KAK9202528.1"/>
    </source>
</evidence>
<gene>
    <name evidence="2" type="ORF">WN944_017739</name>
</gene>
<sequence length="74" mass="8460">MATMAFKPPHLNTSDTTWPIVVNQIEHNETAREETQPAEMEEVQPVNETQAREQLKTGSARARKKPGWLKDFVI</sequence>
<comment type="caution">
    <text evidence="2">The sequence shown here is derived from an EMBL/GenBank/DDBJ whole genome shotgun (WGS) entry which is preliminary data.</text>
</comment>
<keyword evidence="3" id="KW-1185">Reference proteome</keyword>
<organism evidence="2 3">
    <name type="scientific">Citrus x changshan-huyou</name>
    <dbReference type="NCBI Taxonomy" id="2935761"/>
    <lineage>
        <taxon>Eukaryota</taxon>
        <taxon>Viridiplantae</taxon>
        <taxon>Streptophyta</taxon>
        <taxon>Embryophyta</taxon>
        <taxon>Tracheophyta</taxon>
        <taxon>Spermatophyta</taxon>
        <taxon>Magnoliopsida</taxon>
        <taxon>eudicotyledons</taxon>
        <taxon>Gunneridae</taxon>
        <taxon>Pentapetalae</taxon>
        <taxon>rosids</taxon>
        <taxon>malvids</taxon>
        <taxon>Sapindales</taxon>
        <taxon>Rutaceae</taxon>
        <taxon>Aurantioideae</taxon>
        <taxon>Citrus</taxon>
    </lineage>
</organism>
<dbReference type="Proteomes" id="UP001428341">
    <property type="component" value="Unassembled WGS sequence"/>
</dbReference>
<dbReference type="AlphaFoldDB" id="A0AAP0MEB0"/>
<reference evidence="2 3" key="1">
    <citation type="submission" date="2024-05" db="EMBL/GenBank/DDBJ databases">
        <title>Haplotype-resolved chromosome-level genome assembly of Huyou (Citrus changshanensis).</title>
        <authorList>
            <person name="Miao C."/>
            <person name="Chen W."/>
            <person name="Wu Y."/>
            <person name="Wang L."/>
            <person name="Zhao S."/>
            <person name="Grierson D."/>
            <person name="Xu C."/>
            <person name="Chen K."/>
        </authorList>
    </citation>
    <scope>NUCLEOTIDE SEQUENCE [LARGE SCALE GENOMIC DNA]</scope>
    <source>
        <strain evidence="2">01-14</strain>
        <tissue evidence="2">Leaf</tissue>
    </source>
</reference>
<dbReference type="EMBL" id="JBCGBO010000005">
    <property type="protein sequence ID" value="KAK9202528.1"/>
    <property type="molecule type" value="Genomic_DNA"/>
</dbReference>
<accession>A0AAP0MEB0</accession>
<proteinExistence type="predicted"/>
<evidence type="ECO:0000313" key="3">
    <source>
        <dbReference type="Proteomes" id="UP001428341"/>
    </source>
</evidence>